<dbReference type="Pfam" id="PF09832">
    <property type="entry name" value="DUF2059"/>
    <property type="match status" value="1"/>
</dbReference>
<evidence type="ECO:0000313" key="5">
    <source>
        <dbReference type="Proteomes" id="UP000275012"/>
    </source>
</evidence>
<dbReference type="InterPro" id="IPR018637">
    <property type="entry name" value="DUF2059"/>
</dbReference>
<dbReference type="EMBL" id="RFLY01000007">
    <property type="protein sequence ID" value="RMH93153.1"/>
    <property type="molecule type" value="Genomic_DNA"/>
</dbReference>
<feature type="chain" id="PRO_5017940519" evidence="2">
    <location>
        <begin position="43"/>
        <end position="189"/>
    </location>
</feature>
<accession>A0A3M2HZ75</accession>
<dbReference type="AlphaFoldDB" id="A0A3M2HZ75"/>
<evidence type="ECO:0000256" key="1">
    <source>
        <dbReference type="SAM" id="Coils"/>
    </source>
</evidence>
<sequence>MTRHMETHRAGGLSCPFPIEHPPMKRLSFALALALAAAAVFAAPPSQRQVEKLLDTMEAQKIVDQMIPAMLEQVREMADQMLAEENASQAERERARRLLAKQEAELRDTLAWAKLEPIYTRVYADTLTDQEVEAMTAFYDSPEGRGVMRKLPEIMRRSMIEMRPMMQASMQKMMRDIESEFGPPAKRGK</sequence>
<keyword evidence="2" id="KW-0732">Signal</keyword>
<gene>
    <name evidence="4" type="ORF">EBB59_06335</name>
</gene>
<keyword evidence="1" id="KW-0175">Coiled coil</keyword>
<feature type="coiled-coil region" evidence="1">
    <location>
        <begin position="71"/>
        <end position="105"/>
    </location>
</feature>
<feature type="signal peptide" evidence="2">
    <location>
        <begin position="1"/>
        <end position="42"/>
    </location>
</feature>
<reference evidence="4 5" key="1">
    <citation type="submission" date="2018-10" db="EMBL/GenBank/DDBJ databases">
        <title>Proposal of Lysobacter pythonis sp. nov. isolated from royal pythons (Python regius).</title>
        <authorList>
            <person name="Hans-Juergen B."/>
            <person name="Huptas C."/>
            <person name="Sandra B."/>
            <person name="Igor L."/>
            <person name="Joachim S."/>
            <person name="Siegfried S."/>
            <person name="Mareike W."/>
            <person name="Peter K."/>
        </authorList>
    </citation>
    <scope>NUCLEOTIDE SEQUENCE [LARGE SCALE GENOMIC DNA]</scope>
    <source>
        <strain evidence="4 5">4284/11</strain>
    </source>
</reference>
<proteinExistence type="predicted"/>
<evidence type="ECO:0000256" key="2">
    <source>
        <dbReference type="SAM" id="SignalP"/>
    </source>
</evidence>
<name>A0A3M2HZ75_9GAMM</name>
<comment type="caution">
    <text evidence="4">The sequence shown here is derived from an EMBL/GenBank/DDBJ whole genome shotgun (WGS) entry which is preliminary data.</text>
</comment>
<keyword evidence="5" id="KW-1185">Reference proteome</keyword>
<feature type="domain" description="DUF2059" evidence="3">
    <location>
        <begin position="114"/>
        <end position="171"/>
    </location>
</feature>
<protein>
    <submittedName>
        <fullName evidence="4">DUF2059 domain-containing protein</fullName>
    </submittedName>
</protein>
<dbReference type="Proteomes" id="UP000275012">
    <property type="component" value="Unassembled WGS sequence"/>
</dbReference>
<evidence type="ECO:0000313" key="4">
    <source>
        <dbReference type="EMBL" id="RMH93153.1"/>
    </source>
</evidence>
<organism evidence="4 5">
    <name type="scientific">Solilutibacter pythonis</name>
    <dbReference type="NCBI Taxonomy" id="2483112"/>
    <lineage>
        <taxon>Bacteria</taxon>
        <taxon>Pseudomonadati</taxon>
        <taxon>Pseudomonadota</taxon>
        <taxon>Gammaproteobacteria</taxon>
        <taxon>Lysobacterales</taxon>
        <taxon>Lysobacteraceae</taxon>
        <taxon>Solilutibacter</taxon>
    </lineage>
</organism>
<evidence type="ECO:0000259" key="3">
    <source>
        <dbReference type="Pfam" id="PF09832"/>
    </source>
</evidence>